<evidence type="ECO:0000313" key="3">
    <source>
        <dbReference type="Proteomes" id="UP001213000"/>
    </source>
</evidence>
<evidence type="ECO:0000256" key="1">
    <source>
        <dbReference type="SAM" id="MobiDB-lite"/>
    </source>
</evidence>
<feature type="compositionally biased region" description="Low complexity" evidence="1">
    <location>
        <begin position="1089"/>
        <end position="1107"/>
    </location>
</feature>
<evidence type="ECO:0000313" key="2">
    <source>
        <dbReference type="EMBL" id="KAJ3559044.1"/>
    </source>
</evidence>
<feature type="compositionally biased region" description="Polar residues" evidence="1">
    <location>
        <begin position="1047"/>
        <end position="1081"/>
    </location>
</feature>
<dbReference type="Pfam" id="PF18759">
    <property type="entry name" value="Plavaka"/>
    <property type="match status" value="1"/>
</dbReference>
<feature type="region of interest" description="Disordered" evidence="1">
    <location>
        <begin position="1009"/>
        <end position="1144"/>
    </location>
</feature>
<dbReference type="InterPro" id="IPR046521">
    <property type="entry name" value="DUF6698"/>
</dbReference>
<gene>
    <name evidence="2" type="ORF">NP233_g11364</name>
</gene>
<dbReference type="Proteomes" id="UP001213000">
    <property type="component" value="Unassembled WGS sequence"/>
</dbReference>
<protein>
    <submittedName>
        <fullName evidence="2">Uncharacterized protein</fullName>
    </submittedName>
</protein>
<keyword evidence="3" id="KW-1185">Reference proteome</keyword>
<comment type="caution">
    <text evidence="2">The sequence shown here is derived from an EMBL/GenBank/DDBJ whole genome shotgun (WGS) entry which is preliminary data.</text>
</comment>
<accession>A0AAD5VGY1</accession>
<feature type="region of interest" description="Disordered" evidence="1">
    <location>
        <begin position="972"/>
        <end position="994"/>
    </location>
</feature>
<organism evidence="2 3">
    <name type="scientific">Leucocoprinus birnbaumii</name>
    <dbReference type="NCBI Taxonomy" id="56174"/>
    <lineage>
        <taxon>Eukaryota</taxon>
        <taxon>Fungi</taxon>
        <taxon>Dikarya</taxon>
        <taxon>Basidiomycota</taxon>
        <taxon>Agaricomycotina</taxon>
        <taxon>Agaricomycetes</taxon>
        <taxon>Agaricomycetidae</taxon>
        <taxon>Agaricales</taxon>
        <taxon>Agaricineae</taxon>
        <taxon>Agaricaceae</taxon>
        <taxon>Leucocoprinus</taxon>
    </lineage>
</organism>
<reference evidence="2" key="1">
    <citation type="submission" date="2022-07" db="EMBL/GenBank/DDBJ databases">
        <title>Genome Sequence of Leucocoprinus birnbaumii.</title>
        <authorList>
            <person name="Buettner E."/>
        </authorList>
    </citation>
    <scope>NUCLEOTIDE SEQUENCE</scope>
    <source>
        <strain evidence="2">VT141</strain>
    </source>
</reference>
<dbReference type="AlphaFoldDB" id="A0AAD5VGY1"/>
<feature type="compositionally biased region" description="Acidic residues" evidence="1">
    <location>
        <begin position="975"/>
        <end position="992"/>
    </location>
</feature>
<sequence length="1144" mass="128378">MGYPIMARLANLPVEIRNGQGYGGSYIVGWLPIIEGNEEEKGDKEFVDFKRVIWHDSFRHLFKTLKKYAKDGGHIKCGDGVKRHLFPVVLILSADYEEQSIMAAIRGFRGLKPCTICLVPSNEQHLITKQFTTRTQEETKFIVDSSATMPPSEAEENLKSHGLHPIQNAFWDLSHSDPHQALSFDRMHNNAHGVGGKHLWPLIQKYTEQLPRESRKAIDDRAAAMPRWRGLPHFGKILNVHFTDATKFEDIMKISLFLIHNLFALQLGKEGYILLQLIRRYINIDMYSSLEVQTEDTISNGKAEVAAYNKFLQLYIAETPNAKKNWDFPKNHMLGHIFYDIMQKGVTRNSNTQPSEQKHRSIKAAYQRTNFKNIESQILQATTVQEAMSMIRAAVSHAEDDELELSPQLTPHTALECGRIHLGAPGHLISFTLAKTENPNDHYYQKLVDEANDFLIRNLDIAKYPVPQPSGRYLKPSAQFREYAFMKVFYSSLVDWREAVDYLRCSPSFNNQPRYDSVIYKADGHDIFGKLQKIFAINVSGEDIPLCLVRPYSFPRGRALKKDVDLQLIRCNLQPQEEYEVIFAHSIVHGAVLLPSHDQPSVPGSHIVFDMLDVVPDSEDETREVSEPDITLGWTTPSLPSRPTHSNYRDVIAACEIRIRELEHAVSGYRSNNANLHRLVSKNANAQPQPQAIAVVPVDNVDKALRDHISLIAKRFTVMNEIYVADDAFPDGGVEDLASLIDPDDAVLRYRNGPANKLKGCIAELYREVPADLHHMMKRNPKFATSYFNPAAGSIRRSSVNSVIKTLAPAVFPELVKYRNVDLDDRSEILYFSKALKFDDEDDFLSKCFPLHYEKGIKNPEKFLQRKALAEMLRGILFGPASLKANCRKGKKTNGVLWKVKRITPGAIAYVGVLAIYAHSWDAQFEEKGRRTGFPYKDYFDHYKGMVMANFGAGDTSTIDFYNEHVLGKFKEDGTDSDSDSSSDGENNDSDWEGGLTTQARAAVLVADSPGQPRLPANRTSDMQDNSQPLSQPQFSTTSSTSVIPARQSNPPSLAESHSFSESHTAISSNSAPQRSPSLSDFQPPARQAALSPATPSAATPSSSAHANPEPEIEAQVPAQKRRGGRKAQPQARGKRPTTRSQQG</sequence>
<dbReference type="InterPro" id="IPR041078">
    <property type="entry name" value="Plavaka"/>
</dbReference>
<dbReference type="Pfam" id="PF20414">
    <property type="entry name" value="DUF6698"/>
    <property type="match status" value="1"/>
</dbReference>
<dbReference type="EMBL" id="JANIEX010001343">
    <property type="protein sequence ID" value="KAJ3559044.1"/>
    <property type="molecule type" value="Genomic_DNA"/>
</dbReference>
<feature type="compositionally biased region" description="Low complexity" evidence="1">
    <location>
        <begin position="1027"/>
        <end position="1042"/>
    </location>
</feature>
<name>A0AAD5VGY1_9AGAR</name>
<proteinExistence type="predicted"/>